<name>D5BET3_ZUNPS</name>
<dbReference type="STRING" id="655815.ZPR_0454"/>
<dbReference type="HOGENOM" id="CLU_031878_0_0_10"/>
<proteinExistence type="predicted"/>
<reference evidence="2 3" key="1">
    <citation type="journal article" date="2010" name="BMC Genomics">
        <title>The complete genome of Zunongwangia profunda SM-A87 reveals its adaptation to the deep-sea environment and ecological role in sedimentary organic nitrogen degradation.</title>
        <authorList>
            <person name="Qin Q.L."/>
            <person name="Zhang X.Y."/>
            <person name="Wang X.M."/>
            <person name="Liu G.M."/>
            <person name="Chen X.L."/>
            <person name="Xie B.B."/>
            <person name="Dang H.Y."/>
            <person name="Zhou B.C."/>
            <person name="Yu J."/>
            <person name="Zhang Y.Z."/>
        </authorList>
    </citation>
    <scope>NUCLEOTIDE SEQUENCE [LARGE SCALE GENOMIC DNA]</scope>
    <source>
        <strain evidence="3">DSM 18752 / CCTCC AB 206139 / SM-A87</strain>
    </source>
</reference>
<dbReference type="Gene3D" id="1.25.40.10">
    <property type="entry name" value="Tetratricopeptide repeat domain"/>
    <property type="match status" value="3"/>
</dbReference>
<dbReference type="InterPro" id="IPR011990">
    <property type="entry name" value="TPR-like_helical_dom_sf"/>
</dbReference>
<feature type="repeat" description="TPR" evidence="1">
    <location>
        <begin position="70"/>
        <end position="103"/>
    </location>
</feature>
<organism evidence="2 3">
    <name type="scientific">Zunongwangia profunda (strain DSM 18752 / CCTCC AB 206139 / SM-A87)</name>
    <name type="common">Wangia profunda</name>
    <dbReference type="NCBI Taxonomy" id="655815"/>
    <lineage>
        <taxon>Bacteria</taxon>
        <taxon>Pseudomonadati</taxon>
        <taxon>Bacteroidota</taxon>
        <taxon>Flavobacteriia</taxon>
        <taxon>Flavobacteriales</taxon>
        <taxon>Flavobacteriaceae</taxon>
        <taxon>Zunongwangia</taxon>
    </lineage>
</organism>
<dbReference type="PROSITE" id="PS50005">
    <property type="entry name" value="TPR"/>
    <property type="match status" value="2"/>
</dbReference>
<evidence type="ECO:0000313" key="3">
    <source>
        <dbReference type="Proteomes" id="UP000001654"/>
    </source>
</evidence>
<dbReference type="InterPro" id="IPR019734">
    <property type="entry name" value="TPR_rpt"/>
</dbReference>
<dbReference type="Pfam" id="PF13432">
    <property type="entry name" value="TPR_16"/>
    <property type="match status" value="2"/>
</dbReference>
<sequence length="578" mass="66667">MDAQSLQLAENFFAKGEYEKALSYYQKTLEQQNNNPRAFQGVISSLQQLERFDKAEEMLLRQLESSPKNSTILIDIGHNFALQRNEAKAEQYYQKALALLEEDPRQAFGIGLKFENYILLDYAANAYKKANQLMPNAGLELKLARLYGEQGELQQMFESYLDLVIKDEKYFPYANREFGEFITKDASAEPNTLLRNTLLKRLQTNPDPFYNEMLSWLYIQQKEYNKALIQEKAIYRRSEVPNLNRIMNLAYAAKRSGDLEAAKAVTDFIIEEAPASLKLRAKQLKISLQVATAIPSAYPEIEENFRSVIKEYGDSPETIPLQIDFGQFLAFKSGKVTEAENLLKNLLVKAINDYEKARIKMALADVLVLQEKFNEALITYTQVQKMVKNDQIAQDAQFKVAKTSYYKGDFEWAQTQLDVLKKSTSQLIANDAMELSLMIKDNTLEDSTQIALKKYAHADLLAYQGKNKQAITELTQLLQDHIGEKIEDEALYKQAQLYELEEQYPLAEKNYLAILDNYGQDLLADNAAWNLAQMYTNKLNLPEKARQYYEKILFNFEDSIYFIESRKKYRSLRGDAIE</sequence>
<dbReference type="eggNOG" id="COG0457">
    <property type="taxonomic scope" value="Bacteria"/>
</dbReference>
<evidence type="ECO:0000313" key="2">
    <source>
        <dbReference type="EMBL" id="ADF50812.1"/>
    </source>
</evidence>
<dbReference type="KEGG" id="zpr:ZPR_0454"/>
<dbReference type="EMBL" id="CP001650">
    <property type="protein sequence ID" value="ADF50812.1"/>
    <property type="molecule type" value="Genomic_DNA"/>
</dbReference>
<gene>
    <name evidence="2" type="ordered locus">ZPR_0454</name>
</gene>
<evidence type="ECO:0000256" key="1">
    <source>
        <dbReference type="PROSITE-ProRule" id="PRU00339"/>
    </source>
</evidence>
<dbReference type="Proteomes" id="UP000001654">
    <property type="component" value="Chromosome"/>
</dbReference>
<dbReference type="AlphaFoldDB" id="D5BET3"/>
<feature type="repeat" description="TPR" evidence="1">
    <location>
        <begin position="2"/>
        <end position="35"/>
    </location>
</feature>
<keyword evidence="1" id="KW-0802">TPR repeat</keyword>
<dbReference type="SUPFAM" id="SSF48452">
    <property type="entry name" value="TPR-like"/>
    <property type="match status" value="3"/>
</dbReference>
<dbReference type="SMART" id="SM00028">
    <property type="entry name" value="TPR"/>
    <property type="match status" value="6"/>
</dbReference>
<keyword evidence="3" id="KW-1185">Reference proteome</keyword>
<accession>D5BET3</accession>
<protein>
    <submittedName>
        <fullName evidence="2">TPR repeat-containing protein</fullName>
    </submittedName>
</protein>
<dbReference type="Pfam" id="PF14559">
    <property type="entry name" value="TPR_19"/>
    <property type="match status" value="1"/>
</dbReference>